<proteinExistence type="predicted"/>
<dbReference type="GO" id="GO:0009639">
    <property type="term" value="P:response to red or far red light"/>
    <property type="evidence" value="ECO:0007669"/>
    <property type="project" value="InterPro"/>
</dbReference>
<dbReference type="OrthoDB" id="1930763at2759"/>
<evidence type="ECO:0000313" key="1">
    <source>
        <dbReference type="EMBL" id="RWR86109.1"/>
    </source>
</evidence>
<gene>
    <name evidence="1" type="ORF">CKAN_01499200</name>
</gene>
<dbReference type="GO" id="GO:0061608">
    <property type="term" value="F:nuclear import signal receptor activity"/>
    <property type="evidence" value="ECO:0007669"/>
    <property type="project" value="TreeGrafter"/>
</dbReference>
<dbReference type="EMBL" id="QPKB01000005">
    <property type="protein sequence ID" value="RWR86109.1"/>
    <property type="molecule type" value="Genomic_DNA"/>
</dbReference>
<reference evidence="1 2" key="1">
    <citation type="journal article" date="2019" name="Nat. Plants">
        <title>Stout camphor tree genome fills gaps in understanding of flowering plant genome evolution.</title>
        <authorList>
            <person name="Chaw S.M."/>
            <person name="Liu Y.C."/>
            <person name="Wu Y.W."/>
            <person name="Wang H.Y."/>
            <person name="Lin C.I."/>
            <person name="Wu C.S."/>
            <person name="Ke H.M."/>
            <person name="Chang L.Y."/>
            <person name="Hsu C.Y."/>
            <person name="Yang H.T."/>
            <person name="Sudianto E."/>
            <person name="Hsu M.H."/>
            <person name="Wu K.P."/>
            <person name="Wang L.N."/>
            <person name="Leebens-Mack J.H."/>
            <person name="Tsai I.J."/>
        </authorList>
    </citation>
    <scope>NUCLEOTIDE SEQUENCE [LARGE SCALE GENOMIC DNA]</scope>
    <source>
        <strain evidence="2">cv. Chaw 1501</strain>
        <tissue evidence="1">Young leaves</tissue>
    </source>
</reference>
<dbReference type="STRING" id="337451.A0A443P5Q5"/>
<dbReference type="AlphaFoldDB" id="A0A443P5Q5"/>
<comment type="caution">
    <text evidence="1">The sequence shown here is derived from an EMBL/GenBank/DDBJ whole genome shotgun (WGS) entry which is preliminary data.</text>
</comment>
<dbReference type="PANTHER" id="PTHR37723:SF1">
    <property type="entry name" value="PROTEIN FAR-RED-ELONGATED HYPOCOTYL 1-LIKE"/>
    <property type="match status" value="1"/>
</dbReference>
<organism evidence="1 2">
    <name type="scientific">Cinnamomum micranthum f. kanehirae</name>
    <dbReference type="NCBI Taxonomy" id="337451"/>
    <lineage>
        <taxon>Eukaryota</taxon>
        <taxon>Viridiplantae</taxon>
        <taxon>Streptophyta</taxon>
        <taxon>Embryophyta</taxon>
        <taxon>Tracheophyta</taxon>
        <taxon>Spermatophyta</taxon>
        <taxon>Magnoliopsida</taxon>
        <taxon>Magnoliidae</taxon>
        <taxon>Laurales</taxon>
        <taxon>Lauraceae</taxon>
        <taxon>Cinnamomum</taxon>
    </lineage>
</organism>
<protein>
    <submittedName>
        <fullName evidence="1">Protein FAR-RED-ELONGATED HYPOCOTYL 1-LIKE-like protein</fullName>
    </submittedName>
</protein>
<dbReference type="PANTHER" id="PTHR37723">
    <property type="entry name" value="PROTEIN FAR-RED ELONGATED HYPOCOTYL 1"/>
    <property type="match status" value="1"/>
</dbReference>
<name>A0A443P5Q5_9MAGN</name>
<dbReference type="InterPro" id="IPR037766">
    <property type="entry name" value="FHY1"/>
</dbReference>
<sequence>MEEDKIDPFEIISTDWNKKRKLQGEQLGMPSPKHKFRDRCCSAEIKSPTTDDKEVEDNIHDCPIEDETNGGAGDRIEGCESVKDSNSFIEESDTATMPVDSEDKPSTEIGTNYLDWLSISSGSSSIKNYRSNCNFPASIAIKSGEESSHVCIETNPAILGDDLQLGGIPSSEDHLDELGMNYYDFIQSEYKNDGKEHSTEIAAEEMMLYSNDVPSNLYVLSSGRWSVGPDARLSARKPTIDQEFEQYFSTLML</sequence>
<keyword evidence="2" id="KW-1185">Reference proteome</keyword>
<dbReference type="GO" id="GO:0051457">
    <property type="term" value="P:maintenance of protein location in nucleus"/>
    <property type="evidence" value="ECO:0007669"/>
    <property type="project" value="TreeGrafter"/>
</dbReference>
<evidence type="ECO:0000313" key="2">
    <source>
        <dbReference type="Proteomes" id="UP000283530"/>
    </source>
</evidence>
<dbReference type="GO" id="GO:0016607">
    <property type="term" value="C:nuclear speck"/>
    <property type="evidence" value="ECO:0007669"/>
    <property type="project" value="TreeGrafter"/>
</dbReference>
<accession>A0A443P5Q5</accession>
<dbReference type="GO" id="GO:0005737">
    <property type="term" value="C:cytoplasm"/>
    <property type="evidence" value="ECO:0007669"/>
    <property type="project" value="TreeGrafter"/>
</dbReference>
<dbReference type="Proteomes" id="UP000283530">
    <property type="component" value="Unassembled WGS sequence"/>
</dbReference>